<dbReference type="AlphaFoldDB" id="A0A9P1N706"/>
<evidence type="ECO:0000313" key="2">
    <source>
        <dbReference type="EMBL" id="CAI5450132.1"/>
    </source>
</evidence>
<keyword evidence="3" id="KW-1185">Reference proteome</keyword>
<name>A0A9P1N706_9PELO</name>
<gene>
    <name evidence="2" type="ORF">CAMP_LOCUS12769</name>
</gene>
<accession>A0A9P1N706</accession>
<feature type="domain" description="W02B3.4-like N-terminal" evidence="1">
    <location>
        <begin position="40"/>
        <end position="134"/>
    </location>
</feature>
<evidence type="ECO:0000259" key="1">
    <source>
        <dbReference type="Pfam" id="PF24413"/>
    </source>
</evidence>
<sequence>MSISGLKLKSRNKLIATLLIFITFLIFLKFSAENQKCWNFEEEFGVILMDFEILEKFDENHCVPRNFHRKIEIAIDVKYQNLIPEYFPENFEILFYSNQEAKDYFEFQNKNLMPKSIFTAENRQNHLKIPKNWKISRNLGDFRDSANAAT</sequence>
<dbReference type="InterPro" id="IPR057641">
    <property type="entry name" value="W02B3_4_N"/>
</dbReference>
<proteinExistence type="predicted"/>
<evidence type="ECO:0000313" key="3">
    <source>
        <dbReference type="Proteomes" id="UP001152747"/>
    </source>
</evidence>
<dbReference type="EMBL" id="CANHGI010000005">
    <property type="protein sequence ID" value="CAI5450132.1"/>
    <property type="molecule type" value="Genomic_DNA"/>
</dbReference>
<protein>
    <recommendedName>
        <fullName evidence="1">W02B3.4-like N-terminal domain-containing protein</fullName>
    </recommendedName>
</protein>
<dbReference type="Pfam" id="PF24413">
    <property type="entry name" value="W02B3_4_N"/>
    <property type="match status" value="1"/>
</dbReference>
<organism evidence="2 3">
    <name type="scientific">Caenorhabditis angaria</name>
    <dbReference type="NCBI Taxonomy" id="860376"/>
    <lineage>
        <taxon>Eukaryota</taxon>
        <taxon>Metazoa</taxon>
        <taxon>Ecdysozoa</taxon>
        <taxon>Nematoda</taxon>
        <taxon>Chromadorea</taxon>
        <taxon>Rhabditida</taxon>
        <taxon>Rhabditina</taxon>
        <taxon>Rhabditomorpha</taxon>
        <taxon>Rhabditoidea</taxon>
        <taxon>Rhabditidae</taxon>
        <taxon>Peloderinae</taxon>
        <taxon>Caenorhabditis</taxon>
    </lineage>
</organism>
<dbReference type="Proteomes" id="UP001152747">
    <property type="component" value="Unassembled WGS sequence"/>
</dbReference>
<reference evidence="2" key="1">
    <citation type="submission" date="2022-11" db="EMBL/GenBank/DDBJ databases">
        <authorList>
            <person name="Kikuchi T."/>
        </authorList>
    </citation>
    <scope>NUCLEOTIDE SEQUENCE</scope>
    <source>
        <strain evidence="2">PS1010</strain>
    </source>
</reference>
<comment type="caution">
    <text evidence="2">The sequence shown here is derived from an EMBL/GenBank/DDBJ whole genome shotgun (WGS) entry which is preliminary data.</text>
</comment>